<evidence type="ECO:0000256" key="2">
    <source>
        <dbReference type="ARBA" id="ARBA00022723"/>
    </source>
</evidence>
<dbReference type="EMBL" id="NJET01000066">
    <property type="protein sequence ID" value="PHH62684.1"/>
    <property type="molecule type" value="Genomic_DNA"/>
</dbReference>
<dbReference type="SUPFAM" id="SSF51316">
    <property type="entry name" value="Mss4-like"/>
    <property type="match status" value="1"/>
</dbReference>
<reference evidence="6 7" key="1">
    <citation type="submission" date="2017-06" db="EMBL/GenBank/DDBJ databases">
        <title>Ant-infecting Ophiocordyceps genomes reveal a high diversity of potential behavioral manipulation genes and a possible major role for enterotoxins.</title>
        <authorList>
            <person name="De Bekker C."/>
            <person name="Evans H.C."/>
            <person name="Brachmann A."/>
            <person name="Hughes D.P."/>
        </authorList>
    </citation>
    <scope>NUCLEOTIDE SEQUENCE [LARGE SCALE GENOMIC DNA]</scope>
    <source>
        <strain evidence="6 7">Map64</strain>
    </source>
</reference>
<dbReference type="GO" id="GO:0016846">
    <property type="term" value="F:carbon-sulfur lyase activity"/>
    <property type="evidence" value="ECO:0007669"/>
    <property type="project" value="InterPro"/>
</dbReference>
<name>A0A2C5Y6V1_9HYPO</name>
<keyword evidence="7" id="KW-1185">Reference proteome</keyword>
<dbReference type="STRING" id="1399860.A0A2C5Y6V1"/>
<evidence type="ECO:0000313" key="6">
    <source>
        <dbReference type="EMBL" id="PHH62684.1"/>
    </source>
</evidence>
<protein>
    <recommendedName>
        <fullName evidence="5">CENP-V/GFA domain-containing protein</fullName>
    </recommendedName>
</protein>
<dbReference type="PROSITE" id="PS51891">
    <property type="entry name" value="CENP_V_GFA"/>
    <property type="match status" value="1"/>
</dbReference>
<evidence type="ECO:0000256" key="3">
    <source>
        <dbReference type="ARBA" id="ARBA00022833"/>
    </source>
</evidence>
<dbReference type="PANTHER" id="PTHR33337:SF30">
    <property type="entry name" value="DUF636 DOMAIN PROTEIN (AFU_ORTHOLOGUE AFUA_1G03180)"/>
    <property type="match status" value="1"/>
</dbReference>
<organism evidence="6 7">
    <name type="scientific">Ophiocordyceps australis</name>
    <dbReference type="NCBI Taxonomy" id="1399860"/>
    <lineage>
        <taxon>Eukaryota</taxon>
        <taxon>Fungi</taxon>
        <taxon>Dikarya</taxon>
        <taxon>Ascomycota</taxon>
        <taxon>Pezizomycotina</taxon>
        <taxon>Sordariomycetes</taxon>
        <taxon>Hypocreomycetidae</taxon>
        <taxon>Hypocreales</taxon>
        <taxon>Ophiocordycipitaceae</taxon>
        <taxon>Ophiocordyceps</taxon>
    </lineage>
</organism>
<evidence type="ECO:0000313" key="7">
    <source>
        <dbReference type="Proteomes" id="UP000226192"/>
    </source>
</evidence>
<dbReference type="GO" id="GO:0046872">
    <property type="term" value="F:metal ion binding"/>
    <property type="evidence" value="ECO:0007669"/>
    <property type="project" value="UniProtKB-KW"/>
</dbReference>
<evidence type="ECO:0000259" key="5">
    <source>
        <dbReference type="PROSITE" id="PS51891"/>
    </source>
</evidence>
<comment type="caution">
    <text evidence="6">The sequence shown here is derived from an EMBL/GenBank/DDBJ whole genome shotgun (WGS) entry which is preliminary data.</text>
</comment>
<sequence>MAATKGSCACGKIALEFTGEPQVVALCHCLDCQKWTGSAFTPNLIIPRKALKLVKGTPKAWDATGASGKINKHLFCGDCGSGLWSELEVMPDSLCLKAGCLDGGAASMGGKIGVEFYTKDRVTYLAGIEGAKQVEAFGGVAGGS</sequence>
<keyword evidence="3" id="KW-0862">Zinc</keyword>
<dbReference type="OrthoDB" id="2212170at2759"/>
<proteinExistence type="inferred from homology"/>
<dbReference type="AlphaFoldDB" id="A0A2C5Y6V1"/>
<evidence type="ECO:0000256" key="1">
    <source>
        <dbReference type="ARBA" id="ARBA00005495"/>
    </source>
</evidence>
<dbReference type="Gene3D" id="3.90.1590.10">
    <property type="entry name" value="glutathione-dependent formaldehyde- activating enzyme (gfa)"/>
    <property type="match status" value="1"/>
</dbReference>
<dbReference type="Pfam" id="PF04828">
    <property type="entry name" value="GFA"/>
    <property type="match status" value="1"/>
</dbReference>
<keyword evidence="2" id="KW-0479">Metal-binding</keyword>
<evidence type="ECO:0000256" key="4">
    <source>
        <dbReference type="ARBA" id="ARBA00023239"/>
    </source>
</evidence>
<keyword evidence="4" id="KW-0456">Lyase</keyword>
<feature type="domain" description="CENP-V/GFA" evidence="5">
    <location>
        <begin position="4"/>
        <end position="118"/>
    </location>
</feature>
<dbReference type="Proteomes" id="UP000226192">
    <property type="component" value="Unassembled WGS sequence"/>
</dbReference>
<comment type="similarity">
    <text evidence="1">Belongs to the Gfa family.</text>
</comment>
<accession>A0A2C5Y6V1</accession>
<dbReference type="InterPro" id="IPR006913">
    <property type="entry name" value="CENP-V/GFA"/>
</dbReference>
<gene>
    <name evidence="6" type="ORF">CDD81_6830</name>
</gene>
<dbReference type="PANTHER" id="PTHR33337">
    <property type="entry name" value="GFA DOMAIN-CONTAINING PROTEIN"/>
    <property type="match status" value="1"/>
</dbReference>
<dbReference type="InterPro" id="IPR011057">
    <property type="entry name" value="Mss4-like_sf"/>
</dbReference>